<dbReference type="EMBL" id="BAAAZG010000002">
    <property type="protein sequence ID" value="GAA4059646.1"/>
    <property type="molecule type" value="Genomic_DNA"/>
</dbReference>
<gene>
    <name evidence="1" type="ORF">GCM10022214_10200</name>
</gene>
<dbReference type="Proteomes" id="UP001500683">
    <property type="component" value="Unassembled WGS sequence"/>
</dbReference>
<keyword evidence="2" id="KW-1185">Reference proteome</keyword>
<organism evidence="1 2">
    <name type="scientific">Actinomadura miaoliensis</name>
    <dbReference type="NCBI Taxonomy" id="430685"/>
    <lineage>
        <taxon>Bacteria</taxon>
        <taxon>Bacillati</taxon>
        <taxon>Actinomycetota</taxon>
        <taxon>Actinomycetes</taxon>
        <taxon>Streptosporangiales</taxon>
        <taxon>Thermomonosporaceae</taxon>
        <taxon>Actinomadura</taxon>
    </lineage>
</organism>
<accession>A0ABP7V5D2</accession>
<dbReference type="RefSeq" id="WP_344941384.1">
    <property type="nucleotide sequence ID" value="NZ_BAAAZG010000002.1"/>
</dbReference>
<sequence>MSTSKDIGTRAETAVVRYLRGAGFPQAERRALKGVLDEGDITGTPGIAWEVKARKRPPSDEQIAAWMVETEVERVNAGASFGVLVVRRAGVGPARAAFWWAFLRIEDVAALVNMADKRLYAIPAAMVAGFPRHPARLLLADAVQLLRLAGYGTPLGDEESAS</sequence>
<name>A0ABP7V5D2_9ACTN</name>
<proteinExistence type="predicted"/>
<reference evidence="2" key="1">
    <citation type="journal article" date="2019" name="Int. J. Syst. Evol. Microbiol.">
        <title>The Global Catalogue of Microorganisms (GCM) 10K type strain sequencing project: providing services to taxonomists for standard genome sequencing and annotation.</title>
        <authorList>
            <consortium name="The Broad Institute Genomics Platform"/>
            <consortium name="The Broad Institute Genome Sequencing Center for Infectious Disease"/>
            <person name="Wu L."/>
            <person name="Ma J."/>
        </authorList>
    </citation>
    <scope>NUCLEOTIDE SEQUENCE [LARGE SCALE GENOMIC DNA]</scope>
    <source>
        <strain evidence="2">JCM 16702</strain>
    </source>
</reference>
<evidence type="ECO:0000313" key="1">
    <source>
        <dbReference type="EMBL" id="GAA4059646.1"/>
    </source>
</evidence>
<protein>
    <submittedName>
        <fullName evidence="1">Uncharacterized protein</fullName>
    </submittedName>
</protein>
<comment type="caution">
    <text evidence="1">The sequence shown here is derived from an EMBL/GenBank/DDBJ whole genome shotgun (WGS) entry which is preliminary data.</text>
</comment>
<evidence type="ECO:0000313" key="2">
    <source>
        <dbReference type="Proteomes" id="UP001500683"/>
    </source>
</evidence>